<sequence length="503" mass="50027">MPNPRLTPLPPAVPLLEIAALRAIECDAAHLPLMQRAGAAAATLAATLCTDEGSVLVLAGPGANGGDAFVTASRLRELFFDLTLVFTGDVARLPGDAAAACRDFVAAGGEVSPHIPAGKRWSLIVDGLFGIGLSRAIGGDAAALVAAANTLAARDGCPLLALDCPSGLDAASGIVAGPAIRATHTLTFIAAKPGLFTGDGPDHCGSISVATLGLEAAVARGARGRILARPEFAVQLRPRLRNTHKGSFGNAGIVGGAPGMLGAALLAGRAAQKLGAGRVFVGLLDEKAPGVDATQPELMLRPPASVLAGPLDALLCGPGLGDSEAARSLLASALALPVPLLLDADALNRIAADSVLQVALAARPAPSLLTPHPAEAARLLGSTVASVQADRVAAAQAIARRYAAGVVLKGCGSVIAFADGRWLINTTGNPGMASAGMGDVLAGIVVALLTQGWSADEALLAGVHLHGAAADALAASDIGPIGLTAGETIDAARRLLNAWCAAT</sequence>
<dbReference type="HAMAP" id="MF_01966">
    <property type="entry name" value="NADHX_epimerase"/>
    <property type="match status" value="1"/>
</dbReference>
<feature type="domain" description="YjeF N-terminal" evidence="21">
    <location>
        <begin position="13"/>
        <end position="220"/>
    </location>
</feature>
<comment type="caution">
    <text evidence="22">The sequence shown here is derived from an EMBL/GenBank/DDBJ whole genome shotgun (WGS) entry which is preliminary data.</text>
</comment>
<evidence type="ECO:0000256" key="18">
    <source>
        <dbReference type="HAMAP-Rule" id="MF_01966"/>
    </source>
</evidence>
<comment type="similarity">
    <text evidence="3 19">In the N-terminal section; belongs to the NnrE/AIBP family.</text>
</comment>
<evidence type="ECO:0000256" key="9">
    <source>
        <dbReference type="ARBA" id="ARBA00022958"/>
    </source>
</evidence>
<reference evidence="22 23" key="1">
    <citation type="submission" date="2020-08" db="EMBL/GenBank/DDBJ databases">
        <title>Genome sequencing of Purple Non-Sulfur Bacteria from various extreme environments.</title>
        <authorList>
            <person name="Mayer M."/>
        </authorList>
    </citation>
    <scope>NUCLEOTIDE SEQUENCE [LARGE SCALE GENOMIC DNA]</scope>
    <source>
        <strain evidence="22 23">2761</strain>
    </source>
</reference>
<feature type="binding site" evidence="18">
    <location>
        <begin position="63"/>
        <end position="67"/>
    </location>
    <ligand>
        <name>(6S)-NADPHX</name>
        <dbReference type="ChEBI" id="CHEBI:64076"/>
    </ligand>
</feature>
<comment type="similarity">
    <text evidence="18">Belongs to the NnrE/AIBP family.</text>
</comment>
<dbReference type="Pfam" id="PF03853">
    <property type="entry name" value="YjeF_N"/>
    <property type="match status" value="1"/>
</dbReference>
<name>A0A840GCX1_RHOTE</name>
<evidence type="ECO:0000256" key="6">
    <source>
        <dbReference type="ARBA" id="ARBA00022741"/>
    </source>
</evidence>
<dbReference type="Gene3D" id="3.40.1190.20">
    <property type="match status" value="1"/>
</dbReference>
<dbReference type="HAMAP" id="MF_01965">
    <property type="entry name" value="NADHX_dehydratase"/>
    <property type="match status" value="1"/>
</dbReference>
<dbReference type="PIRSF" id="PIRSF017184">
    <property type="entry name" value="Nnr"/>
    <property type="match status" value="1"/>
</dbReference>
<dbReference type="InterPro" id="IPR000631">
    <property type="entry name" value="CARKD"/>
</dbReference>
<feature type="binding site" evidence="18">
    <location>
        <position position="64"/>
    </location>
    <ligand>
        <name>K(+)</name>
        <dbReference type="ChEBI" id="CHEBI:29103"/>
    </ligand>
</feature>
<feature type="binding site" evidence="17">
    <location>
        <begin position="409"/>
        <end position="413"/>
    </location>
    <ligand>
        <name>AMP</name>
        <dbReference type="ChEBI" id="CHEBI:456215"/>
    </ligand>
</feature>
<evidence type="ECO:0000256" key="3">
    <source>
        <dbReference type="ARBA" id="ARBA00006001"/>
    </source>
</evidence>
<dbReference type="OrthoDB" id="9806925at2"/>
<dbReference type="RefSeq" id="WP_153116373.1">
    <property type="nucleotide sequence ID" value="NZ_JACIGE010000011.1"/>
</dbReference>
<comment type="catalytic activity">
    <reaction evidence="2 18 19">
        <text>(6R)-NADPHX = (6S)-NADPHX</text>
        <dbReference type="Rhea" id="RHEA:32227"/>
        <dbReference type="ChEBI" id="CHEBI:64076"/>
        <dbReference type="ChEBI" id="CHEBI:64077"/>
        <dbReference type="EC" id="5.1.99.6"/>
    </reaction>
</comment>
<feature type="binding site" evidence="17">
    <location>
        <position position="438"/>
    </location>
    <ligand>
        <name>AMP</name>
        <dbReference type="ChEBI" id="CHEBI:456215"/>
    </ligand>
</feature>
<evidence type="ECO:0000256" key="19">
    <source>
        <dbReference type="PIRNR" id="PIRNR017184"/>
    </source>
</evidence>
<dbReference type="SUPFAM" id="SSF64153">
    <property type="entry name" value="YjeF N-terminal domain-like"/>
    <property type="match status" value="1"/>
</dbReference>
<dbReference type="InterPro" id="IPR030677">
    <property type="entry name" value="Nnr"/>
</dbReference>
<comment type="catalytic activity">
    <reaction evidence="1 18 19">
        <text>(6R)-NADHX = (6S)-NADHX</text>
        <dbReference type="Rhea" id="RHEA:32215"/>
        <dbReference type="ChEBI" id="CHEBI:64074"/>
        <dbReference type="ChEBI" id="CHEBI:64075"/>
        <dbReference type="EC" id="5.1.99.6"/>
    </reaction>
</comment>
<accession>A0A840GCX1</accession>
<feature type="binding site" evidence="17">
    <location>
        <position position="372"/>
    </location>
    <ligand>
        <name>(6S)-NADPHX</name>
        <dbReference type="ChEBI" id="CHEBI:64076"/>
    </ligand>
</feature>
<evidence type="ECO:0000256" key="13">
    <source>
        <dbReference type="ARBA" id="ARBA00023268"/>
    </source>
</evidence>
<dbReference type="GO" id="GO:0005524">
    <property type="term" value="F:ATP binding"/>
    <property type="evidence" value="ECO:0007669"/>
    <property type="project" value="UniProtKB-UniRule"/>
</dbReference>
<dbReference type="InterPro" id="IPR004443">
    <property type="entry name" value="YjeF_N_dom"/>
</dbReference>
<keyword evidence="6 17" id="KW-0547">Nucleotide-binding</keyword>
<evidence type="ECO:0000259" key="21">
    <source>
        <dbReference type="PROSITE" id="PS51385"/>
    </source>
</evidence>
<comment type="cofactor">
    <cofactor evidence="18 19">
        <name>K(+)</name>
        <dbReference type="ChEBI" id="CHEBI:29103"/>
    </cofactor>
    <text evidence="18 19">Binds 1 potassium ion per subunit.</text>
</comment>
<evidence type="ECO:0000313" key="22">
    <source>
        <dbReference type="EMBL" id="MBB4248478.1"/>
    </source>
</evidence>
<comment type="subunit">
    <text evidence="17">Homotetramer.</text>
</comment>
<dbReference type="NCBIfam" id="TIGR00197">
    <property type="entry name" value="yjeF_nterm"/>
    <property type="match status" value="1"/>
</dbReference>
<comment type="function">
    <text evidence="18">Catalyzes the epimerization of the S- and R-forms of NAD(P)HX, a damaged form of NAD(P)H that is a result of enzymatic or heat-dependent hydration. This is a prerequisite for the S-specific NAD(P)H-hydrate dehydratase to allow the repair of both epimers of NAD(P)HX.</text>
</comment>
<keyword evidence="12 17" id="KW-0456">Lyase</keyword>
<evidence type="ECO:0000256" key="8">
    <source>
        <dbReference type="ARBA" id="ARBA00022857"/>
    </source>
</evidence>
<evidence type="ECO:0000256" key="2">
    <source>
        <dbReference type="ARBA" id="ARBA00000909"/>
    </source>
</evidence>
<evidence type="ECO:0000256" key="7">
    <source>
        <dbReference type="ARBA" id="ARBA00022840"/>
    </source>
</evidence>
<dbReference type="GO" id="GO:0052855">
    <property type="term" value="F:ADP-dependent NAD(P)H-hydrate dehydratase activity"/>
    <property type="evidence" value="ECO:0007669"/>
    <property type="project" value="UniProtKB-UniRule"/>
</dbReference>
<dbReference type="Proteomes" id="UP000587070">
    <property type="component" value="Unassembled WGS sequence"/>
</dbReference>
<proteinExistence type="inferred from homology"/>
<feature type="binding site" evidence="18">
    <location>
        <begin position="130"/>
        <end position="136"/>
    </location>
    <ligand>
        <name>(6S)-NADPHX</name>
        <dbReference type="ChEBI" id="CHEBI:64076"/>
    </ligand>
</feature>
<keyword evidence="5 18" id="KW-0479">Metal-binding</keyword>
<dbReference type="Pfam" id="PF01256">
    <property type="entry name" value="Carb_kinase"/>
    <property type="match status" value="1"/>
</dbReference>
<dbReference type="InterPro" id="IPR017953">
    <property type="entry name" value="Carbohydrate_kinase_pred_CS"/>
</dbReference>
<feature type="binding site" evidence="18">
    <location>
        <position position="163"/>
    </location>
    <ligand>
        <name>(6S)-NADPHX</name>
        <dbReference type="ChEBI" id="CHEBI:64076"/>
    </ligand>
</feature>
<feature type="domain" description="YjeF C-terminal" evidence="20">
    <location>
        <begin position="228"/>
        <end position="499"/>
    </location>
</feature>
<dbReference type="EC" id="4.2.1.136" evidence="19"/>
<dbReference type="SUPFAM" id="SSF53613">
    <property type="entry name" value="Ribokinase-like"/>
    <property type="match status" value="1"/>
</dbReference>
<evidence type="ECO:0000256" key="14">
    <source>
        <dbReference type="ARBA" id="ARBA00025153"/>
    </source>
</evidence>
<evidence type="ECO:0000256" key="1">
    <source>
        <dbReference type="ARBA" id="ARBA00000013"/>
    </source>
</evidence>
<keyword evidence="10 17" id="KW-0520">NAD</keyword>
<keyword evidence="23" id="KW-1185">Reference proteome</keyword>
<keyword evidence="8 17" id="KW-0521">NADP</keyword>
<organism evidence="22 23">
    <name type="scientific">Rhodocyclus tenuis</name>
    <name type="common">Rhodospirillum tenue</name>
    <dbReference type="NCBI Taxonomy" id="1066"/>
    <lineage>
        <taxon>Bacteria</taxon>
        <taxon>Pseudomonadati</taxon>
        <taxon>Pseudomonadota</taxon>
        <taxon>Betaproteobacteria</taxon>
        <taxon>Rhodocyclales</taxon>
        <taxon>Rhodocyclaceae</taxon>
        <taxon>Rhodocyclus</taxon>
    </lineage>
</organism>
<dbReference type="EC" id="5.1.99.6" evidence="19"/>
<evidence type="ECO:0000259" key="20">
    <source>
        <dbReference type="PROSITE" id="PS51383"/>
    </source>
</evidence>
<dbReference type="PROSITE" id="PS51385">
    <property type="entry name" value="YJEF_N"/>
    <property type="match status" value="1"/>
</dbReference>
<keyword evidence="7 17" id="KW-0067">ATP-binding</keyword>
<evidence type="ECO:0000256" key="17">
    <source>
        <dbReference type="HAMAP-Rule" id="MF_01965"/>
    </source>
</evidence>
<dbReference type="PROSITE" id="PS01050">
    <property type="entry name" value="YJEF_C_2"/>
    <property type="match status" value="1"/>
</dbReference>
<dbReference type="NCBIfam" id="TIGR00196">
    <property type="entry name" value="yjeF_cterm"/>
    <property type="match status" value="1"/>
</dbReference>
<keyword evidence="9 18" id="KW-0630">Potassium</keyword>
<dbReference type="CDD" id="cd01171">
    <property type="entry name" value="YXKO-related"/>
    <property type="match status" value="1"/>
</dbReference>
<feature type="binding site" evidence="17">
    <location>
        <position position="439"/>
    </location>
    <ligand>
        <name>(6S)-NADPHX</name>
        <dbReference type="ChEBI" id="CHEBI:64076"/>
    </ligand>
</feature>
<evidence type="ECO:0000256" key="10">
    <source>
        <dbReference type="ARBA" id="ARBA00023027"/>
    </source>
</evidence>
<evidence type="ECO:0000256" key="5">
    <source>
        <dbReference type="ARBA" id="ARBA00022723"/>
    </source>
</evidence>
<feature type="binding site" evidence="18">
    <location>
        <position position="126"/>
    </location>
    <ligand>
        <name>K(+)</name>
        <dbReference type="ChEBI" id="CHEBI:29103"/>
    </ligand>
</feature>
<keyword evidence="13" id="KW-0511">Multifunctional enzyme</keyword>
<dbReference type="GO" id="GO:0046872">
    <property type="term" value="F:metal ion binding"/>
    <property type="evidence" value="ECO:0007669"/>
    <property type="project" value="UniProtKB-UniRule"/>
</dbReference>
<evidence type="ECO:0000256" key="11">
    <source>
        <dbReference type="ARBA" id="ARBA00023235"/>
    </source>
</evidence>
<dbReference type="GO" id="GO:0046496">
    <property type="term" value="P:nicotinamide nucleotide metabolic process"/>
    <property type="evidence" value="ECO:0007669"/>
    <property type="project" value="UniProtKB-UniRule"/>
</dbReference>
<dbReference type="AlphaFoldDB" id="A0A840GCX1"/>
<feature type="binding site" evidence="17">
    <location>
        <position position="319"/>
    </location>
    <ligand>
        <name>(6S)-NADPHX</name>
        <dbReference type="ChEBI" id="CHEBI:64076"/>
    </ligand>
</feature>
<dbReference type="PANTHER" id="PTHR12592">
    <property type="entry name" value="ATP-DEPENDENT (S)-NAD(P)H-HYDRATE DEHYDRATASE FAMILY MEMBER"/>
    <property type="match status" value="1"/>
</dbReference>
<dbReference type="EMBL" id="JACIGE010000011">
    <property type="protein sequence ID" value="MBB4248478.1"/>
    <property type="molecule type" value="Genomic_DNA"/>
</dbReference>
<feature type="binding site" evidence="18">
    <location>
        <position position="166"/>
    </location>
    <ligand>
        <name>K(+)</name>
        <dbReference type="ChEBI" id="CHEBI:29103"/>
    </ligand>
</feature>
<dbReference type="InterPro" id="IPR036652">
    <property type="entry name" value="YjeF_N_dom_sf"/>
</dbReference>
<keyword evidence="22" id="KW-0808">Transferase</keyword>
<comment type="similarity">
    <text evidence="17">Belongs to the NnrD/CARKD family.</text>
</comment>
<dbReference type="PROSITE" id="PS51383">
    <property type="entry name" value="YJEF_C_3"/>
    <property type="match status" value="1"/>
</dbReference>
<comment type="similarity">
    <text evidence="4 19">In the C-terminal section; belongs to the NnrD/CARKD family.</text>
</comment>
<gene>
    <name evidence="18" type="primary">nnrE</name>
    <name evidence="17" type="synonym">nnrD</name>
    <name evidence="22" type="ORF">GGD90_002870</name>
</gene>
<evidence type="ECO:0000256" key="12">
    <source>
        <dbReference type="ARBA" id="ARBA00023239"/>
    </source>
</evidence>
<dbReference type="GO" id="GO:0016301">
    <property type="term" value="F:kinase activity"/>
    <property type="evidence" value="ECO:0007669"/>
    <property type="project" value="UniProtKB-KW"/>
</dbReference>
<dbReference type="GO" id="GO:0110051">
    <property type="term" value="P:metabolite repair"/>
    <property type="evidence" value="ECO:0007669"/>
    <property type="project" value="TreeGrafter"/>
</dbReference>
<protein>
    <recommendedName>
        <fullName evidence="19">Bifunctional NAD(P)H-hydrate repair enzyme</fullName>
    </recommendedName>
    <alternativeName>
        <fullName evidence="19">Nicotinamide nucleotide repair protein</fullName>
    </alternativeName>
    <domain>
        <recommendedName>
            <fullName evidence="19">ADP-dependent (S)-NAD(P)H-hydrate dehydratase</fullName>
            <ecNumber evidence="19">4.2.1.136</ecNumber>
        </recommendedName>
        <alternativeName>
            <fullName evidence="19">ADP-dependent NAD(P)HX dehydratase</fullName>
        </alternativeName>
    </domain>
    <domain>
        <recommendedName>
            <fullName evidence="19">NAD(P)H-hydrate epimerase</fullName>
            <ecNumber evidence="19">5.1.99.6</ecNumber>
        </recommendedName>
    </domain>
</protein>
<dbReference type="GO" id="GO:0052856">
    <property type="term" value="F:NAD(P)HX epimerase activity"/>
    <property type="evidence" value="ECO:0007669"/>
    <property type="project" value="UniProtKB-UniRule"/>
</dbReference>
<evidence type="ECO:0000256" key="4">
    <source>
        <dbReference type="ARBA" id="ARBA00009524"/>
    </source>
</evidence>
<comment type="catalytic activity">
    <reaction evidence="15 17 19">
        <text>(6S)-NADHX + ADP = AMP + phosphate + NADH + H(+)</text>
        <dbReference type="Rhea" id="RHEA:32223"/>
        <dbReference type="ChEBI" id="CHEBI:15378"/>
        <dbReference type="ChEBI" id="CHEBI:43474"/>
        <dbReference type="ChEBI" id="CHEBI:57945"/>
        <dbReference type="ChEBI" id="CHEBI:64074"/>
        <dbReference type="ChEBI" id="CHEBI:456215"/>
        <dbReference type="ChEBI" id="CHEBI:456216"/>
        <dbReference type="EC" id="4.2.1.136"/>
    </reaction>
</comment>
<feature type="binding site" evidence="17">
    <location>
        <position position="263"/>
    </location>
    <ligand>
        <name>(6S)-NADPHX</name>
        <dbReference type="ChEBI" id="CHEBI:64076"/>
    </ligand>
</feature>
<dbReference type="InterPro" id="IPR029056">
    <property type="entry name" value="Ribokinase-like"/>
</dbReference>
<keyword evidence="22" id="KW-0418">Kinase</keyword>
<evidence type="ECO:0000256" key="15">
    <source>
        <dbReference type="ARBA" id="ARBA00048238"/>
    </source>
</evidence>
<comment type="function">
    <text evidence="14 19">Bifunctional enzyme that catalyzes the epimerization of the S- and R-forms of NAD(P)HX and the dehydration of the S-form of NAD(P)HX at the expense of ADP, which is converted to AMP. This allows the repair of both epimers of NAD(P)HX, a damaged form of NAD(P)H that is a result of enzymatic or heat-dependent hydration.</text>
</comment>
<dbReference type="Gene3D" id="3.40.50.10260">
    <property type="entry name" value="YjeF N-terminal domain"/>
    <property type="match status" value="1"/>
</dbReference>
<comment type="caution">
    <text evidence="18">Lacks conserved residue(s) required for the propagation of feature annotation.</text>
</comment>
<comment type="function">
    <text evidence="17">Catalyzes the dehydration of the S-form of NAD(P)HX at the expense of ADP, which is converted to AMP. Together with NAD(P)HX epimerase, which catalyzes the epimerization of the S- and R-forms, the enzyme allows the repair of both epimers of NAD(P)HX, a damaged form of NAD(P)H that is a result of enzymatic or heat-dependent hydration.</text>
</comment>
<keyword evidence="11 18" id="KW-0413">Isomerase</keyword>
<evidence type="ECO:0000313" key="23">
    <source>
        <dbReference type="Proteomes" id="UP000587070"/>
    </source>
</evidence>
<evidence type="ECO:0000256" key="16">
    <source>
        <dbReference type="ARBA" id="ARBA00049209"/>
    </source>
</evidence>
<comment type="cofactor">
    <cofactor evidence="17">
        <name>Mg(2+)</name>
        <dbReference type="ChEBI" id="CHEBI:18420"/>
    </cofactor>
</comment>
<comment type="catalytic activity">
    <reaction evidence="16 17 19">
        <text>(6S)-NADPHX + ADP = AMP + phosphate + NADPH + H(+)</text>
        <dbReference type="Rhea" id="RHEA:32235"/>
        <dbReference type="ChEBI" id="CHEBI:15378"/>
        <dbReference type="ChEBI" id="CHEBI:43474"/>
        <dbReference type="ChEBI" id="CHEBI:57783"/>
        <dbReference type="ChEBI" id="CHEBI:64076"/>
        <dbReference type="ChEBI" id="CHEBI:456215"/>
        <dbReference type="ChEBI" id="CHEBI:456216"/>
        <dbReference type="EC" id="4.2.1.136"/>
    </reaction>
</comment>
<dbReference type="PANTHER" id="PTHR12592:SF0">
    <property type="entry name" value="ATP-DEPENDENT (S)-NAD(P)H-HYDRATE DEHYDRATASE"/>
    <property type="match status" value="1"/>
</dbReference>